<sequence>SFPTKLLINVIYCPPGSLDHFIDELDILLSQFPIEGYPLILLGDFNPPSDKLHCSCILLLLTAFDLTLNHSPLTHKVGNVLDLIFTHTTTTSDFANQLHDPNQSGYKLAHSTETALIAVTKKLHAAKAAKQSSVLILLDLSAAFDTVNYNILLSVLSRLGVTGSAWRWFQSYLDGRSYQVSRCISACLTDIVSWMTAHHLKLNPSKTELLFIP</sequence>
<evidence type="ECO:0008006" key="3">
    <source>
        <dbReference type="Google" id="ProtNLM"/>
    </source>
</evidence>
<keyword evidence="2" id="KW-1185">Reference proteome</keyword>
<comment type="caution">
    <text evidence="1">The sequence shown here is derived from an EMBL/GenBank/DDBJ whole genome shotgun (WGS) entry which is preliminary data.</text>
</comment>
<reference evidence="1" key="1">
    <citation type="submission" date="2023-03" db="EMBL/GenBank/DDBJ databases">
        <title>Electrophorus voltai genome.</title>
        <authorList>
            <person name="Bian C."/>
        </authorList>
    </citation>
    <scope>NUCLEOTIDE SEQUENCE</scope>
    <source>
        <strain evidence="1">CB-2022</strain>
        <tissue evidence="1">Muscle</tissue>
    </source>
</reference>
<dbReference type="Proteomes" id="UP001239994">
    <property type="component" value="Unassembled WGS sequence"/>
</dbReference>
<accession>A0AAD8ZS06</accession>
<dbReference type="PANTHER" id="PTHR33332">
    <property type="entry name" value="REVERSE TRANSCRIPTASE DOMAIN-CONTAINING PROTEIN"/>
    <property type="match status" value="1"/>
</dbReference>
<dbReference type="AlphaFoldDB" id="A0AAD8ZS06"/>
<gene>
    <name evidence="1" type="ORF">P4O66_021213</name>
</gene>
<evidence type="ECO:0000313" key="1">
    <source>
        <dbReference type="EMBL" id="KAK1803213.1"/>
    </source>
</evidence>
<proteinExistence type="predicted"/>
<dbReference type="SUPFAM" id="SSF56219">
    <property type="entry name" value="DNase I-like"/>
    <property type="match status" value="1"/>
</dbReference>
<evidence type="ECO:0000313" key="2">
    <source>
        <dbReference type="Proteomes" id="UP001239994"/>
    </source>
</evidence>
<name>A0AAD8ZS06_9TELE</name>
<protein>
    <recommendedName>
        <fullName evidence="3">Reverse transcriptase domain-containing protein</fullName>
    </recommendedName>
</protein>
<feature type="non-terminal residue" evidence="1">
    <location>
        <position position="213"/>
    </location>
</feature>
<dbReference type="Gene3D" id="3.60.10.10">
    <property type="entry name" value="Endonuclease/exonuclease/phosphatase"/>
    <property type="match status" value="1"/>
</dbReference>
<dbReference type="InterPro" id="IPR036691">
    <property type="entry name" value="Endo/exonu/phosph_ase_sf"/>
</dbReference>
<feature type="non-terminal residue" evidence="1">
    <location>
        <position position="1"/>
    </location>
</feature>
<dbReference type="EMBL" id="JAROKS010000006">
    <property type="protein sequence ID" value="KAK1803213.1"/>
    <property type="molecule type" value="Genomic_DNA"/>
</dbReference>
<organism evidence="1 2">
    <name type="scientific">Electrophorus voltai</name>
    <dbReference type="NCBI Taxonomy" id="2609070"/>
    <lineage>
        <taxon>Eukaryota</taxon>
        <taxon>Metazoa</taxon>
        <taxon>Chordata</taxon>
        <taxon>Craniata</taxon>
        <taxon>Vertebrata</taxon>
        <taxon>Euteleostomi</taxon>
        <taxon>Actinopterygii</taxon>
        <taxon>Neopterygii</taxon>
        <taxon>Teleostei</taxon>
        <taxon>Ostariophysi</taxon>
        <taxon>Gymnotiformes</taxon>
        <taxon>Gymnotoidei</taxon>
        <taxon>Gymnotidae</taxon>
        <taxon>Electrophorus</taxon>
    </lineage>
</organism>